<evidence type="ECO:0000256" key="4">
    <source>
        <dbReference type="ARBA" id="ARBA00022737"/>
    </source>
</evidence>
<dbReference type="GO" id="GO:0005737">
    <property type="term" value="C:cytoplasm"/>
    <property type="evidence" value="ECO:0007669"/>
    <property type="project" value="UniProtKB-SubCell"/>
</dbReference>
<evidence type="ECO:0000259" key="6">
    <source>
        <dbReference type="Pfam" id="PF23142"/>
    </source>
</evidence>
<dbReference type="Pfam" id="PF23142">
    <property type="entry name" value="PH_PLEKHM2"/>
    <property type="match status" value="1"/>
</dbReference>
<feature type="domain" description="Serine/threonine-protein kinase 11-interacting protein PH" evidence="7">
    <location>
        <begin position="578"/>
        <end position="666"/>
    </location>
</feature>
<dbReference type="PANTHER" id="PTHR15454:SF69">
    <property type="entry name" value="SERINE_THREONINE-PROTEIN KINASE 11-INTERACTING PROTEIN"/>
    <property type="match status" value="1"/>
</dbReference>
<dbReference type="GO" id="GO:0016301">
    <property type="term" value="F:kinase activity"/>
    <property type="evidence" value="ECO:0007669"/>
    <property type="project" value="UniProtKB-KW"/>
</dbReference>
<feature type="region of interest" description="Disordered" evidence="5">
    <location>
        <begin position="717"/>
        <end position="737"/>
    </location>
</feature>
<dbReference type="Proteomes" id="UP000515154">
    <property type="component" value="Linkage group LG4"/>
</dbReference>
<accession>A0A7E6EUJ9</accession>
<dbReference type="Pfam" id="PF25357">
    <property type="entry name" value="PH_S11IP"/>
    <property type="match status" value="1"/>
</dbReference>
<dbReference type="SUPFAM" id="SSF52058">
    <property type="entry name" value="L domain-like"/>
    <property type="match status" value="1"/>
</dbReference>
<dbReference type="PROSITE" id="PS51450">
    <property type="entry name" value="LRR"/>
    <property type="match status" value="2"/>
</dbReference>
<evidence type="ECO:0000256" key="2">
    <source>
        <dbReference type="ARBA" id="ARBA00022490"/>
    </source>
</evidence>
<organism evidence="9 10">
    <name type="scientific">Octopus sinensis</name>
    <name type="common">East Asian common octopus</name>
    <dbReference type="NCBI Taxonomy" id="2607531"/>
    <lineage>
        <taxon>Eukaryota</taxon>
        <taxon>Metazoa</taxon>
        <taxon>Spiralia</taxon>
        <taxon>Lophotrochozoa</taxon>
        <taxon>Mollusca</taxon>
        <taxon>Cephalopoda</taxon>
        <taxon>Coleoidea</taxon>
        <taxon>Octopodiformes</taxon>
        <taxon>Octopoda</taxon>
        <taxon>Incirrata</taxon>
        <taxon>Octopodidae</taxon>
        <taxon>Octopus</taxon>
    </lineage>
</organism>
<evidence type="ECO:0000259" key="8">
    <source>
        <dbReference type="Pfam" id="PF25624"/>
    </source>
</evidence>
<dbReference type="Gene3D" id="3.80.10.10">
    <property type="entry name" value="Ribonuclease Inhibitor"/>
    <property type="match status" value="2"/>
</dbReference>
<name>A0A7E6EUJ9_9MOLL</name>
<feature type="region of interest" description="Disordered" evidence="5">
    <location>
        <begin position="939"/>
        <end position="1005"/>
    </location>
</feature>
<evidence type="ECO:0000256" key="5">
    <source>
        <dbReference type="SAM" id="MobiDB-lite"/>
    </source>
</evidence>
<feature type="region of interest" description="Disordered" evidence="5">
    <location>
        <begin position="528"/>
        <end position="556"/>
    </location>
</feature>
<evidence type="ECO:0000256" key="1">
    <source>
        <dbReference type="ARBA" id="ARBA00004496"/>
    </source>
</evidence>
<dbReference type="InterPro" id="IPR032675">
    <property type="entry name" value="LRR_dom_sf"/>
</dbReference>
<evidence type="ECO:0000256" key="3">
    <source>
        <dbReference type="ARBA" id="ARBA00022614"/>
    </source>
</evidence>
<dbReference type="RefSeq" id="XP_036358432.1">
    <property type="nucleotide sequence ID" value="XM_036502539.1"/>
</dbReference>
<evidence type="ECO:0000259" key="7">
    <source>
        <dbReference type="Pfam" id="PF25357"/>
    </source>
</evidence>
<proteinExistence type="predicted"/>
<keyword evidence="10" id="KW-0808">Transferase</keyword>
<dbReference type="InterPro" id="IPR001611">
    <property type="entry name" value="Leu-rich_rpt"/>
</dbReference>
<dbReference type="InterPro" id="IPR057288">
    <property type="entry name" value="PH_PLEKHM2"/>
</dbReference>
<comment type="subcellular location">
    <subcellularLocation>
        <location evidence="1">Cytoplasm</location>
    </subcellularLocation>
</comment>
<sequence length="1311" mass="149860">MLFSGDLFCKLSISKDFFFLLKSKQKHSDCVVEKRMTLETNEINMVHQLAEVVHYQSNKIFRGEGRLNLSTHTLVFLNQATQEGFLSSYHKEHDLTTEKQQELDKLKSDIHFVTDVLVDTTALKLYHQLHTIQGPLEIGMFQALTELNINRVPIHLIQGIAKLRSTLKQITISRSLQTLESLFEMCGGDRSGPSNWNHLIYADLSQNSIQKLDSSLRLLPALKYLDLSHNNIQNPERHLENLLYVEQLNLAFNHLTTLPPLSTHTKSSIKTLILRNNNLTDLNGVEELGYLTEFDASGNFLSDHSCLAVISGMHRLKRLSLFDNPMTYRSDHRSKSVGHISPLVNGDGIVLDGKNLNVTELKTVKRNKITKTASFYFRPHLETPLTEIEPNKMELEEKNDENLVERIKCRKIPVKRPKRKRNCANGDNLSTYSMGSRVNSPHGSISSVSIPDIKQLREFHGDEWLLYYENIRQDRECIMTHSAPASRKVSPQLKELPKPLPKLEYNSDTSIDEGPYLGHMSSEEKLFVDSDTEQSDEVSIITPPSEENDNVKEYPDSDEFKDDVVDFKNESHFGMEAEPWIVKLSSNENSEIFVSANERFLIEKDMYGQLLDRLDMKCLLFMSVLMRGSEYVVELKFDYVKSNRRERTYIMASKEESEELGRLLQPYLEAQAAKANVKEFLHFLCLKCSHEFSKEIGSSRREAESVDECQKCGSKNVVQQESPSSVMPSNNTPQESFSSTVKQSFLGLFSKDKSPSSGSSTPVNRDSPVFKRKFGMRKRSYSKSTRNSFYIGDSDVSQSSESLSSFQNKDEILDKARPASFHLEDSEKWLEGHMRSRSFQKENSKKNADYLTNKRINDNSTLVQVREKLKEHSSSPAICVQQRIHDNSSSLSATPPDSFLTSNVCHSMISSVYKQTLPSVTTADGNNLRIYVEDVDAQNMQVETEDENSSRTDRESSIQSIEELESGSRPAHDPQAEIISLSDSTDTNSDITALSEPVDSDIRKENSDTPCTCLDHQIQLFLVMKHLQHAERISSSIQCQIVQHIIGEYRGLLVLSTMNIFIFRLHGPNPSENPEKFVKLHSKHPITDVKYLDIGLGHQSLRFEFDEDCASYSFLIRDEYICRNFINVLLDLTKRLSNMGHMKPVQVCLYHHETTKNLSRLLKKNDDSENKGVDVDHPEKSISVYVLTTQLKDEKGEQKLPVSVALIGPLLYLIVEDHQWPMPRLQPRMPPESILPQFVIHDKQIILDITSLKLWKNNDKRLRLNFLNEISGCEFHWDFLFETNRGVNQLMQAVRAPWESEFGVNLEINVL</sequence>
<evidence type="ECO:0000313" key="9">
    <source>
        <dbReference type="Proteomes" id="UP000515154"/>
    </source>
</evidence>
<dbReference type="PANTHER" id="PTHR15454">
    <property type="entry name" value="NISCHARIN RELATED"/>
    <property type="match status" value="1"/>
</dbReference>
<dbReference type="InterPro" id="IPR057292">
    <property type="entry name" value="PH_S11IP"/>
</dbReference>
<feature type="region of interest" description="Disordered" evidence="5">
    <location>
        <begin position="751"/>
        <end position="771"/>
    </location>
</feature>
<protein>
    <submittedName>
        <fullName evidence="10">Serine/threonine-protein kinase 11-interacting protein isoform X1</fullName>
    </submittedName>
</protein>
<gene>
    <name evidence="10" type="primary">LOC115210215</name>
</gene>
<evidence type="ECO:0000313" key="10">
    <source>
        <dbReference type="RefSeq" id="XP_036358432.1"/>
    </source>
</evidence>
<feature type="compositionally biased region" description="Polar residues" evidence="5">
    <location>
        <begin position="981"/>
        <end position="992"/>
    </location>
</feature>
<keyword evidence="2" id="KW-0963">Cytoplasm</keyword>
<keyword evidence="3" id="KW-0433">Leucine-rich repeat</keyword>
<keyword evidence="9" id="KW-1185">Reference proteome</keyword>
<keyword evidence="10" id="KW-0418">Kinase</keyword>
<dbReference type="Pfam" id="PF25624">
    <property type="entry name" value="PH_S11IP_C"/>
    <property type="match status" value="1"/>
</dbReference>
<feature type="domain" description="STK11-interacting protein C-terminal PH" evidence="8">
    <location>
        <begin position="1185"/>
        <end position="1309"/>
    </location>
</feature>
<feature type="domain" description="PLEKHM2 PH" evidence="6">
    <location>
        <begin position="1010"/>
        <end position="1138"/>
    </location>
</feature>
<dbReference type="InterPro" id="IPR057676">
    <property type="entry name" value="PH_S11IP_C"/>
</dbReference>
<keyword evidence="4" id="KW-0677">Repeat</keyword>
<reference evidence="10" key="1">
    <citation type="submission" date="2025-08" db="UniProtKB">
        <authorList>
            <consortium name="RefSeq"/>
        </authorList>
    </citation>
    <scope>IDENTIFICATION</scope>
</reference>